<evidence type="ECO:0000256" key="12">
    <source>
        <dbReference type="ARBA" id="ARBA00023277"/>
    </source>
</evidence>
<name>A0A077DHH2_9BURK</name>
<dbReference type="EC" id="3.1.3.-" evidence="14"/>
<evidence type="ECO:0000256" key="5">
    <source>
        <dbReference type="ARBA" id="ARBA00004708"/>
    </source>
</evidence>
<dbReference type="NCBIfam" id="TIGR01662">
    <property type="entry name" value="HAD-SF-IIIA"/>
    <property type="match status" value="1"/>
</dbReference>
<comment type="subcellular location">
    <subcellularLocation>
        <location evidence="4 14">Cytoplasm</location>
    </subcellularLocation>
</comment>
<evidence type="ECO:0000256" key="15">
    <source>
        <dbReference type="PIRSR" id="PIRSR004682-1"/>
    </source>
</evidence>
<evidence type="ECO:0000256" key="8">
    <source>
        <dbReference type="ARBA" id="ARBA00022723"/>
    </source>
</evidence>
<feature type="active site" description="Proton donor" evidence="15">
    <location>
        <position position="9"/>
    </location>
</feature>
<keyword evidence="9 14" id="KW-0378">Hydrolase</keyword>
<keyword evidence="19" id="KW-1185">Reference proteome</keyword>
<dbReference type="InterPro" id="IPR023214">
    <property type="entry name" value="HAD_sf"/>
</dbReference>
<dbReference type="KEGG" id="bpsi:IX83_06460"/>
<dbReference type="PANTHER" id="PTHR42891:SF1">
    <property type="entry name" value="D-GLYCERO-BETA-D-MANNO-HEPTOSE-1,7-BISPHOSPHATE 7-PHOSPHATASE"/>
    <property type="match status" value="1"/>
</dbReference>
<evidence type="ECO:0000256" key="2">
    <source>
        <dbReference type="ARBA" id="ARBA00001946"/>
    </source>
</evidence>
<keyword evidence="12 14" id="KW-0119">Carbohydrate metabolism</keyword>
<feature type="binding site" evidence="17">
    <location>
        <position position="126"/>
    </location>
    <ligand>
        <name>Mg(2+)</name>
        <dbReference type="ChEBI" id="CHEBI:18420"/>
    </ligand>
</feature>
<keyword evidence="7 14" id="KW-0963">Cytoplasm</keyword>
<comment type="cofactor">
    <cofactor evidence="3 17">
        <name>Zn(2+)</name>
        <dbReference type="ChEBI" id="CHEBI:29105"/>
    </cofactor>
</comment>
<dbReference type="AlphaFoldDB" id="A0A077DHH2"/>
<comment type="catalytic activity">
    <reaction evidence="1">
        <text>D-glycero-beta-D-manno-heptose 1,7-bisphosphate + H2O = D-glycero-beta-D-manno-heptose 1-phosphate + phosphate</text>
        <dbReference type="Rhea" id="RHEA:28518"/>
        <dbReference type="ChEBI" id="CHEBI:15377"/>
        <dbReference type="ChEBI" id="CHEBI:43474"/>
        <dbReference type="ChEBI" id="CHEBI:60208"/>
        <dbReference type="ChEBI" id="CHEBI:61593"/>
        <dbReference type="EC" id="3.1.3.82"/>
    </reaction>
</comment>
<comment type="subunit">
    <text evidence="6">Monomer.</text>
</comment>
<dbReference type="RefSeq" id="WP_038500394.1">
    <property type="nucleotide sequence ID" value="NZ_AFWK01000030.1"/>
</dbReference>
<evidence type="ECO:0000256" key="7">
    <source>
        <dbReference type="ARBA" id="ARBA00022490"/>
    </source>
</evidence>
<dbReference type="STRING" id="1072685.IX83_06460"/>
<accession>A0A077DHH2</accession>
<dbReference type="CDD" id="cd07503">
    <property type="entry name" value="HAD_HisB-N"/>
    <property type="match status" value="1"/>
</dbReference>
<evidence type="ECO:0000256" key="4">
    <source>
        <dbReference type="ARBA" id="ARBA00004496"/>
    </source>
</evidence>
<sequence>MKLIVLDRDGVINVDRLDYVKTVDEWEPLLGSLEAIAALSRHDWKISIATNQSGIGRGYYGLEDFLAMNEKMNQLLTPLGGKVDSIFFCPHVPEDHCACRKPLPGMLLDIIKRYEIDPSNVPMVGDSLRDLQAAVAGGFVPYLVKTGNGLKTMNDPDLPKETKVFDDLASIAKTLLANEA</sequence>
<evidence type="ECO:0000256" key="13">
    <source>
        <dbReference type="ARBA" id="ARBA00061616"/>
    </source>
</evidence>
<dbReference type="NCBIfam" id="TIGR01656">
    <property type="entry name" value="Histidinol-ppas"/>
    <property type="match status" value="1"/>
</dbReference>
<keyword evidence="10 17" id="KW-0862">Zinc</keyword>
<feature type="binding site" evidence="17">
    <location>
        <position position="99"/>
    </location>
    <ligand>
        <name>Zn(2+)</name>
        <dbReference type="ChEBI" id="CHEBI:29105"/>
    </ligand>
</feature>
<feature type="binding site" evidence="17">
    <location>
        <position position="89"/>
    </location>
    <ligand>
        <name>Zn(2+)</name>
        <dbReference type="ChEBI" id="CHEBI:29105"/>
    </ligand>
</feature>
<comment type="pathway">
    <text evidence="5">Nucleotide-sugar biosynthesis; ADP-L-glycero-beta-D-manno-heptose biosynthesis; ADP-L-glycero-beta-D-manno-heptose from D-glycero-beta-D-manno-heptose 7-phosphate: step 2/4.</text>
</comment>
<evidence type="ECO:0000256" key="1">
    <source>
        <dbReference type="ARBA" id="ARBA00001226"/>
    </source>
</evidence>
<feature type="binding site" evidence="17">
    <location>
        <position position="91"/>
    </location>
    <ligand>
        <name>Zn(2+)</name>
        <dbReference type="ChEBI" id="CHEBI:29105"/>
    </ligand>
</feature>
<feature type="active site" description="Nucleophile" evidence="15">
    <location>
        <position position="7"/>
    </location>
</feature>
<dbReference type="PANTHER" id="PTHR42891">
    <property type="entry name" value="D-GLYCERO-BETA-D-MANNO-HEPTOSE-1,7-BISPHOSPHATE 7-PHOSPHATASE"/>
    <property type="match status" value="1"/>
</dbReference>
<feature type="binding site" evidence="17">
    <location>
        <position position="9"/>
    </location>
    <ligand>
        <name>Mg(2+)</name>
        <dbReference type="ChEBI" id="CHEBI:18420"/>
    </ligand>
</feature>
<dbReference type="PIRSF" id="PIRSF004682">
    <property type="entry name" value="GmhB"/>
    <property type="match status" value="1"/>
</dbReference>
<proteinExistence type="inferred from homology"/>
<dbReference type="GO" id="GO:0005975">
    <property type="term" value="P:carbohydrate metabolic process"/>
    <property type="evidence" value="ECO:0007669"/>
    <property type="project" value="InterPro"/>
</dbReference>
<dbReference type="FunFam" id="3.40.50.1000:FF:000168">
    <property type="entry name" value="D,D-heptose 1,7-bisphosphate phosphatase"/>
    <property type="match status" value="1"/>
</dbReference>
<dbReference type="GO" id="GO:0034200">
    <property type="term" value="F:D-glycero-beta-D-manno-heptose 1,7-bisphosphate 7-phosphatase activity"/>
    <property type="evidence" value="ECO:0007669"/>
    <property type="project" value="UniProtKB-EC"/>
</dbReference>
<keyword evidence="8 17" id="KW-0479">Metal-binding</keyword>
<feature type="site" description="Stabilizes the phosphoryl group" evidence="16">
    <location>
        <position position="101"/>
    </location>
</feature>
<dbReference type="HOGENOM" id="CLU_085077_2_0_4"/>
<evidence type="ECO:0000256" key="17">
    <source>
        <dbReference type="PIRSR" id="PIRSR004682-4"/>
    </source>
</evidence>
<dbReference type="InterPro" id="IPR004446">
    <property type="entry name" value="Heptose_bisP_phosphatase"/>
</dbReference>
<evidence type="ECO:0000313" key="18">
    <source>
        <dbReference type="EMBL" id="AIL33002.1"/>
    </source>
</evidence>
<evidence type="ECO:0000256" key="6">
    <source>
        <dbReference type="ARBA" id="ARBA00011245"/>
    </source>
</evidence>
<dbReference type="Gene3D" id="3.40.50.1000">
    <property type="entry name" value="HAD superfamily/HAD-like"/>
    <property type="match status" value="1"/>
</dbReference>
<dbReference type="Pfam" id="PF13242">
    <property type="entry name" value="Hydrolase_like"/>
    <property type="match status" value="1"/>
</dbReference>
<dbReference type="InterPro" id="IPR006543">
    <property type="entry name" value="Histidinol-phos"/>
</dbReference>
<reference evidence="18 19" key="1">
    <citation type="journal article" date="2014" name="BMC Genomics">
        <title>A genomic perspective on a new bacterial genus and species from the Alcaligenaceae family, Basilea psittacipulmonis.</title>
        <authorList>
            <person name="Whiteson K.L."/>
            <person name="Hernandez D."/>
            <person name="Lazarevic V."/>
            <person name="Gaia N."/>
            <person name="Farinelli L."/>
            <person name="Francois P."/>
            <person name="Pilo P."/>
            <person name="Frey J."/>
            <person name="Schrenzel J."/>
        </authorList>
    </citation>
    <scope>NUCLEOTIDE SEQUENCE [LARGE SCALE GENOMIC DNA]</scope>
    <source>
        <strain evidence="18 19">DSM 24701</strain>
    </source>
</reference>
<dbReference type="EMBL" id="CP009238">
    <property type="protein sequence ID" value="AIL33002.1"/>
    <property type="molecule type" value="Genomic_DNA"/>
</dbReference>
<comment type="cofactor">
    <cofactor evidence="2 17">
        <name>Mg(2+)</name>
        <dbReference type="ChEBI" id="CHEBI:18420"/>
    </cofactor>
</comment>
<dbReference type="InterPro" id="IPR006549">
    <property type="entry name" value="HAD-SF_hydro_IIIA"/>
</dbReference>
<evidence type="ECO:0000256" key="3">
    <source>
        <dbReference type="ARBA" id="ARBA00001947"/>
    </source>
</evidence>
<feature type="binding site" evidence="17">
    <location>
        <position position="97"/>
    </location>
    <ligand>
        <name>Zn(2+)</name>
        <dbReference type="ChEBI" id="CHEBI:29105"/>
    </ligand>
</feature>
<dbReference type="SUPFAM" id="SSF56784">
    <property type="entry name" value="HAD-like"/>
    <property type="match status" value="1"/>
</dbReference>
<protein>
    <recommendedName>
        <fullName evidence="14">D,D-heptose 1,7-bisphosphate phosphatase</fullName>
        <ecNumber evidence="14">3.1.3.-</ecNumber>
    </recommendedName>
</protein>
<evidence type="ECO:0000256" key="14">
    <source>
        <dbReference type="PIRNR" id="PIRNR004682"/>
    </source>
</evidence>
<dbReference type="InterPro" id="IPR036412">
    <property type="entry name" value="HAD-like_sf"/>
</dbReference>
<feature type="site" description="Stabilizes the phosphoryl group" evidence="16">
    <location>
        <position position="50"/>
    </location>
</feature>
<dbReference type="GO" id="GO:0005737">
    <property type="term" value="C:cytoplasm"/>
    <property type="evidence" value="ECO:0007669"/>
    <property type="project" value="UniProtKB-SubCell"/>
</dbReference>
<evidence type="ECO:0000256" key="9">
    <source>
        <dbReference type="ARBA" id="ARBA00022801"/>
    </source>
</evidence>
<comment type="similarity">
    <text evidence="13 14">Belongs to the gmhB family.</text>
</comment>
<organism evidence="18 19">
    <name type="scientific">Basilea psittacipulmonis DSM 24701</name>
    <dbReference type="NCBI Taxonomy" id="1072685"/>
    <lineage>
        <taxon>Bacteria</taxon>
        <taxon>Pseudomonadati</taxon>
        <taxon>Pseudomonadota</taxon>
        <taxon>Betaproteobacteria</taxon>
        <taxon>Burkholderiales</taxon>
        <taxon>Alcaligenaceae</taxon>
        <taxon>Basilea</taxon>
    </lineage>
</organism>
<evidence type="ECO:0000256" key="16">
    <source>
        <dbReference type="PIRSR" id="PIRSR004682-3"/>
    </source>
</evidence>
<feature type="binding site" evidence="17">
    <location>
        <position position="7"/>
    </location>
    <ligand>
        <name>Mg(2+)</name>
        <dbReference type="ChEBI" id="CHEBI:18420"/>
    </ligand>
</feature>
<dbReference type="NCBIfam" id="NF006506">
    <property type="entry name" value="PRK08942.1"/>
    <property type="match status" value="1"/>
</dbReference>
<evidence type="ECO:0000256" key="10">
    <source>
        <dbReference type="ARBA" id="ARBA00022833"/>
    </source>
</evidence>
<evidence type="ECO:0000313" key="19">
    <source>
        <dbReference type="Proteomes" id="UP000028945"/>
    </source>
</evidence>
<keyword evidence="11 17" id="KW-0460">Magnesium</keyword>
<dbReference type="eggNOG" id="COG0241">
    <property type="taxonomic scope" value="Bacteria"/>
</dbReference>
<gene>
    <name evidence="18" type="ORF">IX83_06460</name>
</gene>
<dbReference type="GO" id="GO:0046872">
    <property type="term" value="F:metal ion binding"/>
    <property type="evidence" value="ECO:0007669"/>
    <property type="project" value="UniProtKB-KW"/>
</dbReference>
<dbReference type="OrthoDB" id="9781367at2"/>
<feature type="site" description="Contributes to substrate recognition" evidence="16">
    <location>
        <position position="100"/>
    </location>
</feature>
<evidence type="ECO:0000256" key="11">
    <source>
        <dbReference type="ARBA" id="ARBA00022842"/>
    </source>
</evidence>
<dbReference type="Proteomes" id="UP000028945">
    <property type="component" value="Chromosome"/>
</dbReference>